<name>A0A1D8NAD4_YARLL</name>
<reference evidence="3 5" key="2">
    <citation type="submission" date="2018-07" db="EMBL/GenBank/DDBJ databases">
        <title>Draft Genome Assemblies for Five Robust Yarrowia lipolytica Strains Exhibiting High Lipid Production and Pentose Sugar Utilization and Sugar Alcohol Secretion from Undetoxified Lignocellulosic Biomass Hydrolysates.</title>
        <authorList>
            <consortium name="DOE Joint Genome Institute"/>
            <person name="Walker C."/>
            <person name="Ryu S."/>
            <person name="Na H."/>
            <person name="Zane M."/>
            <person name="LaButti K."/>
            <person name="Lipzen A."/>
            <person name="Haridas S."/>
            <person name="Barry K."/>
            <person name="Grigoriev I.V."/>
            <person name="Quarterman J."/>
            <person name="Slininger P."/>
            <person name="Dien B."/>
            <person name="Trinh C.T."/>
        </authorList>
    </citation>
    <scope>NUCLEOTIDE SEQUENCE [LARGE SCALE GENOMIC DNA]</scope>
    <source>
        <strain evidence="3 5">YB392</strain>
    </source>
</reference>
<evidence type="ECO:0000313" key="3">
    <source>
        <dbReference type="EMBL" id="RDW27254.1"/>
    </source>
</evidence>
<dbReference type="Proteomes" id="UP000256601">
    <property type="component" value="Unassembled WGS sequence"/>
</dbReference>
<dbReference type="NCBIfam" id="TIGR00004">
    <property type="entry name" value="Rid family detoxifying hydrolase"/>
    <property type="match status" value="1"/>
</dbReference>
<dbReference type="CDD" id="cd00448">
    <property type="entry name" value="YjgF_YER057c_UK114_family"/>
    <property type="match status" value="1"/>
</dbReference>
<reference evidence="2 4" key="1">
    <citation type="journal article" date="2016" name="PLoS ONE">
        <title>Sequence Assembly of Yarrowia lipolytica Strain W29/CLIB89 Shows Transposable Element Diversity.</title>
        <authorList>
            <person name="Magnan C."/>
            <person name="Yu J."/>
            <person name="Chang I."/>
            <person name="Jahn E."/>
            <person name="Kanomata Y."/>
            <person name="Wu J."/>
            <person name="Zeller M."/>
            <person name="Oakes M."/>
            <person name="Baldi P."/>
            <person name="Sandmeyer S."/>
        </authorList>
    </citation>
    <scope>NUCLEOTIDE SEQUENCE [LARGE SCALE GENOMIC DNA]</scope>
    <source>
        <strain evidence="2">CLIB89</strain>
        <strain evidence="4">CLIB89(W29)</strain>
    </source>
</reference>
<gene>
    <name evidence="3" type="ORF">B0I71DRAFT_23470</name>
    <name evidence="2" type="ORF">YALI1_C13522g</name>
</gene>
<organism evidence="2 4">
    <name type="scientific">Yarrowia lipolytica</name>
    <name type="common">Candida lipolytica</name>
    <dbReference type="NCBI Taxonomy" id="4952"/>
    <lineage>
        <taxon>Eukaryota</taxon>
        <taxon>Fungi</taxon>
        <taxon>Dikarya</taxon>
        <taxon>Ascomycota</taxon>
        <taxon>Saccharomycotina</taxon>
        <taxon>Dipodascomycetes</taxon>
        <taxon>Dipodascales</taxon>
        <taxon>Dipodascales incertae sedis</taxon>
        <taxon>Yarrowia</taxon>
    </lineage>
</organism>
<protein>
    <submittedName>
        <fullName evidence="3">Endoribonuclease L-PSP/chorismate mutase-like protein</fullName>
    </submittedName>
</protein>
<evidence type="ECO:0000256" key="1">
    <source>
        <dbReference type="ARBA" id="ARBA00010552"/>
    </source>
</evidence>
<dbReference type="eggNOG" id="KOG2317">
    <property type="taxonomic scope" value="Eukaryota"/>
</dbReference>
<dbReference type="GO" id="GO:0005739">
    <property type="term" value="C:mitochondrion"/>
    <property type="evidence" value="ECO:0007669"/>
    <property type="project" value="UniProtKB-ARBA"/>
</dbReference>
<dbReference type="Pfam" id="PF01042">
    <property type="entry name" value="Ribonuc_L-PSP"/>
    <property type="match status" value="1"/>
</dbReference>
<dbReference type="VEuPathDB" id="FungiDB:YALI1_C13522g"/>
<dbReference type="InterPro" id="IPR035959">
    <property type="entry name" value="RutC-like_sf"/>
</dbReference>
<dbReference type="InterPro" id="IPR006056">
    <property type="entry name" value="RidA"/>
</dbReference>
<dbReference type="EMBL" id="CP017555">
    <property type="protein sequence ID" value="AOW02597.1"/>
    <property type="molecule type" value="Genomic_DNA"/>
</dbReference>
<sequence length="181" mass="20243">MSSAPFRALFRSRPVLPTTLTPRTESLCQHRATAYLRYKYYKPFHLRPLSYTRQINMSAVPFNTDKAPKPVAAYSQAVKAGGFLYVSGQVPLKPDGSKHEGSLQEQTVQVLENLKNIIVEAGSSWDKIVKVTIYVTDMGKFGEINEVYAKYFDQHRAARTTIGVAALPLGFQVEMDAVVLE</sequence>
<evidence type="ECO:0000313" key="2">
    <source>
        <dbReference type="EMBL" id="AOW02597.1"/>
    </source>
</evidence>
<dbReference type="AlphaFoldDB" id="A0A1D8NAD4"/>
<dbReference type="PANTHER" id="PTHR11803">
    <property type="entry name" value="2-IMINOBUTANOATE/2-IMINOPROPANOATE DEAMINASE RIDA"/>
    <property type="match status" value="1"/>
</dbReference>
<evidence type="ECO:0000313" key="4">
    <source>
        <dbReference type="Proteomes" id="UP000182444"/>
    </source>
</evidence>
<dbReference type="GO" id="GO:0005829">
    <property type="term" value="C:cytosol"/>
    <property type="evidence" value="ECO:0007669"/>
    <property type="project" value="TreeGrafter"/>
</dbReference>
<dbReference type="SUPFAM" id="SSF55298">
    <property type="entry name" value="YjgF-like"/>
    <property type="match status" value="1"/>
</dbReference>
<dbReference type="PANTHER" id="PTHR11803:SF58">
    <property type="entry name" value="PROTEIN HMF1-RELATED"/>
    <property type="match status" value="1"/>
</dbReference>
<dbReference type="GO" id="GO:0019239">
    <property type="term" value="F:deaminase activity"/>
    <property type="evidence" value="ECO:0007669"/>
    <property type="project" value="TreeGrafter"/>
</dbReference>
<dbReference type="FunFam" id="3.30.1330.40:FF:000001">
    <property type="entry name" value="L-PSP family endoribonuclease"/>
    <property type="match status" value="1"/>
</dbReference>
<proteinExistence type="inferred from homology"/>
<dbReference type="Proteomes" id="UP000182444">
    <property type="component" value="Chromosome 1C"/>
</dbReference>
<accession>A0A1D8NAD4</accession>
<dbReference type="EMBL" id="KZ858965">
    <property type="protein sequence ID" value="RDW27254.1"/>
    <property type="molecule type" value="Genomic_DNA"/>
</dbReference>
<comment type="similarity">
    <text evidence="1">Belongs to the RutC family.</text>
</comment>
<dbReference type="KEGG" id="yli:2909793"/>
<dbReference type="Gene3D" id="3.30.1330.40">
    <property type="entry name" value="RutC-like"/>
    <property type="match status" value="1"/>
</dbReference>
<dbReference type="VEuPathDB" id="FungiDB:YALI0_C09735g"/>
<dbReference type="InterPro" id="IPR006175">
    <property type="entry name" value="YjgF/YER057c/UK114"/>
</dbReference>
<evidence type="ECO:0000313" key="5">
    <source>
        <dbReference type="Proteomes" id="UP000256601"/>
    </source>
</evidence>